<protein>
    <submittedName>
        <fullName evidence="1">Uncharacterized protein</fullName>
    </submittedName>
</protein>
<evidence type="ECO:0000313" key="2">
    <source>
        <dbReference type="Proteomes" id="UP000265566"/>
    </source>
</evidence>
<gene>
    <name evidence="1" type="ORF">MtrunA17_Chr3g0126441</name>
</gene>
<organism evidence="1 2">
    <name type="scientific">Medicago truncatula</name>
    <name type="common">Barrel medic</name>
    <name type="synonym">Medicago tribuloides</name>
    <dbReference type="NCBI Taxonomy" id="3880"/>
    <lineage>
        <taxon>Eukaryota</taxon>
        <taxon>Viridiplantae</taxon>
        <taxon>Streptophyta</taxon>
        <taxon>Embryophyta</taxon>
        <taxon>Tracheophyta</taxon>
        <taxon>Spermatophyta</taxon>
        <taxon>Magnoliopsida</taxon>
        <taxon>eudicotyledons</taxon>
        <taxon>Gunneridae</taxon>
        <taxon>Pentapetalae</taxon>
        <taxon>rosids</taxon>
        <taxon>fabids</taxon>
        <taxon>Fabales</taxon>
        <taxon>Fabaceae</taxon>
        <taxon>Papilionoideae</taxon>
        <taxon>50 kb inversion clade</taxon>
        <taxon>NPAAA clade</taxon>
        <taxon>Hologalegina</taxon>
        <taxon>IRL clade</taxon>
        <taxon>Trifolieae</taxon>
        <taxon>Medicago</taxon>
    </lineage>
</organism>
<sequence length="51" mass="5710">MPYMLLLENVYVSPKIYMDQVGVIISTSVNFSSKKKVRGLLADSIMLACLE</sequence>
<accession>A0A396IV57</accession>
<name>A0A396IV57_MEDTR</name>
<dbReference type="Gramene" id="rna18085">
    <property type="protein sequence ID" value="RHN69596.1"/>
    <property type="gene ID" value="gene18085"/>
</dbReference>
<proteinExistence type="predicted"/>
<reference evidence="2" key="1">
    <citation type="journal article" date="2018" name="Nat. Plants">
        <title>Whole-genome landscape of Medicago truncatula symbiotic genes.</title>
        <authorList>
            <person name="Pecrix Y."/>
            <person name="Staton S.E."/>
            <person name="Sallet E."/>
            <person name="Lelandais-Briere C."/>
            <person name="Moreau S."/>
            <person name="Carrere S."/>
            <person name="Blein T."/>
            <person name="Jardinaud M.F."/>
            <person name="Latrasse D."/>
            <person name="Zouine M."/>
            <person name="Zahm M."/>
            <person name="Kreplak J."/>
            <person name="Mayjonade B."/>
            <person name="Satge C."/>
            <person name="Perez M."/>
            <person name="Cauet S."/>
            <person name="Marande W."/>
            <person name="Chantry-Darmon C."/>
            <person name="Lopez-Roques C."/>
            <person name="Bouchez O."/>
            <person name="Berard A."/>
            <person name="Debelle F."/>
            <person name="Munos S."/>
            <person name="Bendahmane A."/>
            <person name="Berges H."/>
            <person name="Niebel A."/>
            <person name="Buitink J."/>
            <person name="Frugier F."/>
            <person name="Benhamed M."/>
            <person name="Crespi M."/>
            <person name="Gouzy J."/>
            <person name="Gamas P."/>
        </authorList>
    </citation>
    <scope>NUCLEOTIDE SEQUENCE [LARGE SCALE GENOMIC DNA]</scope>
    <source>
        <strain evidence="2">cv. Jemalong A17</strain>
    </source>
</reference>
<comment type="caution">
    <text evidence="1">The sequence shown here is derived from an EMBL/GenBank/DDBJ whole genome shotgun (WGS) entry which is preliminary data.</text>
</comment>
<evidence type="ECO:0000313" key="1">
    <source>
        <dbReference type="EMBL" id="RHN69596.1"/>
    </source>
</evidence>
<dbReference type="AlphaFoldDB" id="A0A396IV57"/>
<dbReference type="Proteomes" id="UP000265566">
    <property type="component" value="Chromosome 3"/>
</dbReference>
<dbReference type="EMBL" id="PSQE01000003">
    <property type="protein sequence ID" value="RHN69596.1"/>
    <property type="molecule type" value="Genomic_DNA"/>
</dbReference>